<dbReference type="AlphaFoldDB" id="A0A2K3M3W1"/>
<dbReference type="EMBL" id="ASHM01048819">
    <property type="protein sequence ID" value="PNX85477.1"/>
    <property type="molecule type" value="Genomic_DNA"/>
</dbReference>
<dbReference type="Proteomes" id="UP000236291">
    <property type="component" value="Unassembled WGS sequence"/>
</dbReference>
<dbReference type="GO" id="GO:0008233">
    <property type="term" value="F:peptidase activity"/>
    <property type="evidence" value="ECO:0007669"/>
    <property type="project" value="UniProtKB-KW"/>
</dbReference>
<reference evidence="1 2" key="1">
    <citation type="journal article" date="2014" name="Am. J. Bot.">
        <title>Genome assembly and annotation for red clover (Trifolium pratense; Fabaceae).</title>
        <authorList>
            <person name="Istvanek J."/>
            <person name="Jaros M."/>
            <person name="Krenek A."/>
            <person name="Repkova J."/>
        </authorList>
    </citation>
    <scope>NUCLEOTIDE SEQUENCE [LARGE SCALE GENOMIC DNA]</scope>
    <source>
        <strain evidence="2">cv. Tatra</strain>
        <tissue evidence="1">Young leaves</tissue>
    </source>
</reference>
<keyword evidence="1" id="KW-0378">Hydrolase</keyword>
<reference evidence="1 2" key="2">
    <citation type="journal article" date="2017" name="Front. Plant Sci.">
        <title>Gene Classification and Mining of Molecular Markers Useful in Red Clover (Trifolium pratense) Breeding.</title>
        <authorList>
            <person name="Istvanek J."/>
            <person name="Dluhosova J."/>
            <person name="Dluhos P."/>
            <person name="Patkova L."/>
            <person name="Nedelnik J."/>
            <person name="Repkova J."/>
        </authorList>
    </citation>
    <scope>NUCLEOTIDE SEQUENCE [LARGE SCALE GENOMIC DNA]</scope>
    <source>
        <strain evidence="2">cv. Tatra</strain>
        <tissue evidence="1">Young leaves</tissue>
    </source>
</reference>
<name>A0A2K3M3W1_TRIPR</name>
<evidence type="ECO:0000313" key="1">
    <source>
        <dbReference type="EMBL" id="PNX85477.1"/>
    </source>
</evidence>
<proteinExistence type="predicted"/>
<sequence length="92" mass="10338">MFGNMDKEGGLVNIPPLLVVASNYDYWKSRMMDFLKSTDNKTWIAVLKGWDPLVIVDKEGKSTVALKPEEDWSKEEDELALANSKALSSEDS</sequence>
<protein>
    <submittedName>
        <fullName evidence="1">Gag-protease polyprotein</fullName>
    </submittedName>
</protein>
<organism evidence="1 2">
    <name type="scientific">Trifolium pratense</name>
    <name type="common">Red clover</name>
    <dbReference type="NCBI Taxonomy" id="57577"/>
    <lineage>
        <taxon>Eukaryota</taxon>
        <taxon>Viridiplantae</taxon>
        <taxon>Streptophyta</taxon>
        <taxon>Embryophyta</taxon>
        <taxon>Tracheophyta</taxon>
        <taxon>Spermatophyta</taxon>
        <taxon>Magnoliopsida</taxon>
        <taxon>eudicotyledons</taxon>
        <taxon>Gunneridae</taxon>
        <taxon>Pentapetalae</taxon>
        <taxon>rosids</taxon>
        <taxon>fabids</taxon>
        <taxon>Fabales</taxon>
        <taxon>Fabaceae</taxon>
        <taxon>Papilionoideae</taxon>
        <taxon>50 kb inversion clade</taxon>
        <taxon>NPAAA clade</taxon>
        <taxon>Hologalegina</taxon>
        <taxon>IRL clade</taxon>
        <taxon>Trifolieae</taxon>
        <taxon>Trifolium</taxon>
    </lineage>
</organism>
<evidence type="ECO:0000313" key="2">
    <source>
        <dbReference type="Proteomes" id="UP000236291"/>
    </source>
</evidence>
<dbReference type="GO" id="GO:0006508">
    <property type="term" value="P:proteolysis"/>
    <property type="evidence" value="ECO:0007669"/>
    <property type="project" value="UniProtKB-KW"/>
</dbReference>
<comment type="caution">
    <text evidence="1">The sequence shown here is derived from an EMBL/GenBank/DDBJ whole genome shotgun (WGS) entry which is preliminary data.</text>
</comment>
<gene>
    <name evidence="1" type="ORF">L195_g041546</name>
</gene>
<keyword evidence="1" id="KW-0645">Protease</keyword>
<accession>A0A2K3M3W1</accession>